<sequence>RRLSKIILTLVLLYLVPIQAQGEDAKECMVKDKALGGWASAPITYMVNECFQAMNRASLQNWGLPIQPFLGMAQCSCVTDKIRQKYTCQEDYNDFALKSPPSSALLIQKISVECVLEGAMGEEAKQAYLKGLEEIEKAESDNKTEEPVIKEPPSDDAKPASPSKQPTWKELSSQG</sequence>
<proteinExistence type="predicted"/>
<feature type="compositionally biased region" description="Basic and acidic residues" evidence="1">
    <location>
        <begin position="137"/>
        <end position="158"/>
    </location>
</feature>
<protein>
    <submittedName>
        <fullName evidence="2">Uncharacterized protein</fullName>
    </submittedName>
</protein>
<evidence type="ECO:0000256" key="1">
    <source>
        <dbReference type="SAM" id="MobiDB-lite"/>
    </source>
</evidence>
<organism evidence="2">
    <name type="scientific">marine metagenome</name>
    <dbReference type="NCBI Taxonomy" id="408172"/>
    <lineage>
        <taxon>unclassified sequences</taxon>
        <taxon>metagenomes</taxon>
        <taxon>ecological metagenomes</taxon>
    </lineage>
</organism>
<evidence type="ECO:0000313" key="2">
    <source>
        <dbReference type="EMBL" id="SVD69656.1"/>
    </source>
</evidence>
<feature type="region of interest" description="Disordered" evidence="1">
    <location>
        <begin position="137"/>
        <end position="175"/>
    </location>
</feature>
<reference evidence="2" key="1">
    <citation type="submission" date="2018-05" db="EMBL/GenBank/DDBJ databases">
        <authorList>
            <person name="Lanie J.A."/>
            <person name="Ng W.-L."/>
            <person name="Kazmierczak K.M."/>
            <person name="Andrzejewski T.M."/>
            <person name="Davidsen T.M."/>
            <person name="Wayne K.J."/>
            <person name="Tettelin H."/>
            <person name="Glass J.I."/>
            <person name="Rusch D."/>
            <person name="Podicherti R."/>
            <person name="Tsui H.-C.T."/>
            <person name="Winkler M.E."/>
        </authorList>
    </citation>
    <scope>NUCLEOTIDE SEQUENCE</scope>
</reference>
<feature type="non-terminal residue" evidence="2">
    <location>
        <position position="1"/>
    </location>
</feature>
<dbReference type="EMBL" id="UINC01167254">
    <property type="protein sequence ID" value="SVD69656.1"/>
    <property type="molecule type" value="Genomic_DNA"/>
</dbReference>
<accession>A0A382XEP6</accession>
<gene>
    <name evidence="2" type="ORF">METZ01_LOCUS422510</name>
</gene>
<name>A0A382XEP6_9ZZZZ</name>
<dbReference type="AlphaFoldDB" id="A0A382XEP6"/>